<dbReference type="PANTHER" id="PTHR14969">
    <property type="entry name" value="SPHINGOSINE-1-PHOSPHATE PHOSPHOHYDROLASE"/>
    <property type="match status" value="1"/>
</dbReference>
<evidence type="ECO:0000313" key="9">
    <source>
        <dbReference type="EMBL" id="OZI53178.1"/>
    </source>
</evidence>
<feature type="transmembrane region" description="Helical" evidence="7">
    <location>
        <begin position="96"/>
        <end position="117"/>
    </location>
</feature>
<organism evidence="9 10">
    <name type="scientific">Bordetella genomosp. 4</name>
    <dbReference type="NCBI Taxonomy" id="463044"/>
    <lineage>
        <taxon>Bacteria</taxon>
        <taxon>Pseudomonadati</taxon>
        <taxon>Pseudomonadota</taxon>
        <taxon>Betaproteobacteria</taxon>
        <taxon>Burkholderiales</taxon>
        <taxon>Alcaligenaceae</taxon>
        <taxon>Bordetella</taxon>
    </lineage>
</organism>
<keyword evidence="3 7" id="KW-0812">Transmembrane</keyword>
<dbReference type="SUPFAM" id="SSF48317">
    <property type="entry name" value="Acid phosphatase/Vanadium-dependent haloperoxidase"/>
    <property type="match status" value="1"/>
</dbReference>
<comment type="subcellular location">
    <subcellularLocation>
        <location evidence="1">Cell membrane</location>
        <topology evidence="1">Multi-pass membrane protein</topology>
    </subcellularLocation>
</comment>
<evidence type="ECO:0000313" key="10">
    <source>
        <dbReference type="Proteomes" id="UP000216885"/>
    </source>
</evidence>
<feature type="transmembrane region" description="Helical" evidence="7">
    <location>
        <begin position="195"/>
        <end position="217"/>
    </location>
</feature>
<dbReference type="InterPro" id="IPR000326">
    <property type="entry name" value="PAP2/HPO"/>
</dbReference>
<evidence type="ECO:0000256" key="6">
    <source>
        <dbReference type="ARBA" id="ARBA00023136"/>
    </source>
</evidence>
<protein>
    <submittedName>
        <fullName evidence="9">Acid phosphatase</fullName>
    </submittedName>
</protein>
<dbReference type="PANTHER" id="PTHR14969:SF62">
    <property type="entry name" value="DECAPRENYLPHOSPHORYL-5-PHOSPHORIBOSE PHOSPHATASE RV3807C-RELATED"/>
    <property type="match status" value="1"/>
</dbReference>
<name>A0A261TU25_9BORD</name>
<keyword evidence="2" id="KW-1003">Cell membrane</keyword>
<dbReference type="EMBL" id="NEVQ01000019">
    <property type="protein sequence ID" value="OZI53178.1"/>
    <property type="molecule type" value="Genomic_DNA"/>
</dbReference>
<dbReference type="SMART" id="SM00014">
    <property type="entry name" value="acidPPc"/>
    <property type="match status" value="1"/>
</dbReference>
<dbReference type="Pfam" id="PF01569">
    <property type="entry name" value="PAP2"/>
    <property type="match status" value="1"/>
</dbReference>
<dbReference type="Proteomes" id="UP000216885">
    <property type="component" value="Unassembled WGS sequence"/>
</dbReference>
<keyword evidence="4" id="KW-0378">Hydrolase</keyword>
<evidence type="ECO:0000256" key="5">
    <source>
        <dbReference type="ARBA" id="ARBA00022989"/>
    </source>
</evidence>
<evidence type="ECO:0000259" key="8">
    <source>
        <dbReference type="SMART" id="SM00014"/>
    </source>
</evidence>
<keyword evidence="6 7" id="KW-0472">Membrane</keyword>
<evidence type="ECO:0000256" key="7">
    <source>
        <dbReference type="SAM" id="Phobius"/>
    </source>
</evidence>
<dbReference type="GO" id="GO:0005886">
    <property type="term" value="C:plasma membrane"/>
    <property type="evidence" value="ECO:0007669"/>
    <property type="project" value="UniProtKB-SubCell"/>
</dbReference>
<sequence length="231" mass="25949">MTSHAMAHFPRRPFRGVLLTACFALLLLLMSRWVDQPLTLAIEKHMSPVVNEIFDYIGYLGDSEMYLFAALFVYVVSLVGIRRGWVCPVRTGFERLARYGMLVISSMAVGGLITLILKKLVARTRPEVLLEDGWHGLVEPFTRGNDYSSFPSSHTLTAFAVAAAIGEIAPRWRAPALLLAALVAISRVINRDHFLSDVTAAAAIGIMVAHYLAPYVLDERHRWMLRKPWRK</sequence>
<comment type="caution">
    <text evidence="9">The sequence shown here is derived from an EMBL/GenBank/DDBJ whole genome shotgun (WGS) entry which is preliminary data.</text>
</comment>
<dbReference type="GO" id="GO:0016787">
    <property type="term" value="F:hydrolase activity"/>
    <property type="evidence" value="ECO:0007669"/>
    <property type="project" value="UniProtKB-KW"/>
</dbReference>
<keyword evidence="10" id="KW-1185">Reference proteome</keyword>
<dbReference type="InterPro" id="IPR036938">
    <property type="entry name" value="PAP2/HPO_sf"/>
</dbReference>
<evidence type="ECO:0000256" key="1">
    <source>
        <dbReference type="ARBA" id="ARBA00004651"/>
    </source>
</evidence>
<gene>
    <name evidence="9" type="ORF">CAL20_18740</name>
</gene>
<proteinExistence type="predicted"/>
<feature type="domain" description="Phosphatidic acid phosphatase type 2/haloperoxidase" evidence="8">
    <location>
        <begin position="99"/>
        <end position="213"/>
    </location>
</feature>
<evidence type="ECO:0000256" key="4">
    <source>
        <dbReference type="ARBA" id="ARBA00022801"/>
    </source>
</evidence>
<dbReference type="Gene3D" id="1.20.144.10">
    <property type="entry name" value="Phosphatidic acid phosphatase type 2/haloperoxidase"/>
    <property type="match status" value="2"/>
</dbReference>
<reference evidence="9 10" key="1">
    <citation type="submission" date="2017-05" db="EMBL/GenBank/DDBJ databases">
        <title>Complete and WGS of Bordetella genogroups.</title>
        <authorList>
            <person name="Spilker T."/>
            <person name="LiPuma J."/>
        </authorList>
    </citation>
    <scope>NUCLEOTIDE SEQUENCE [LARGE SCALE GENOMIC DNA]</scope>
    <source>
        <strain evidence="9 10">AU9919</strain>
    </source>
</reference>
<accession>A0A261TU25</accession>
<keyword evidence="5 7" id="KW-1133">Transmembrane helix</keyword>
<dbReference type="AlphaFoldDB" id="A0A261TU25"/>
<feature type="transmembrane region" description="Helical" evidence="7">
    <location>
        <begin position="65"/>
        <end position="84"/>
    </location>
</feature>
<evidence type="ECO:0000256" key="2">
    <source>
        <dbReference type="ARBA" id="ARBA00022475"/>
    </source>
</evidence>
<evidence type="ECO:0000256" key="3">
    <source>
        <dbReference type="ARBA" id="ARBA00022692"/>
    </source>
</evidence>